<proteinExistence type="predicted"/>
<comment type="caution">
    <text evidence="1">The sequence shown here is derived from an EMBL/GenBank/DDBJ whole genome shotgun (WGS) entry which is preliminary data.</text>
</comment>
<protein>
    <submittedName>
        <fullName evidence="1">Uncharacterized protein</fullName>
    </submittedName>
</protein>
<dbReference type="EMBL" id="JAMSHJ010000004">
    <property type="protein sequence ID" value="KAI5414498.1"/>
    <property type="molecule type" value="Genomic_DNA"/>
</dbReference>
<dbReference type="Gramene" id="Psat04G0011900-T1">
    <property type="protein sequence ID" value="KAI5414498.1"/>
    <property type="gene ID" value="KIW84_040119"/>
</dbReference>
<reference evidence="1 2" key="1">
    <citation type="journal article" date="2022" name="Nat. Genet.">
        <title>Improved pea reference genome and pan-genome highlight genomic features and evolutionary characteristics.</title>
        <authorList>
            <person name="Yang T."/>
            <person name="Liu R."/>
            <person name="Luo Y."/>
            <person name="Hu S."/>
            <person name="Wang D."/>
            <person name="Wang C."/>
            <person name="Pandey M.K."/>
            <person name="Ge S."/>
            <person name="Xu Q."/>
            <person name="Li N."/>
            <person name="Li G."/>
            <person name="Huang Y."/>
            <person name="Saxena R.K."/>
            <person name="Ji Y."/>
            <person name="Li M."/>
            <person name="Yan X."/>
            <person name="He Y."/>
            <person name="Liu Y."/>
            <person name="Wang X."/>
            <person name="Xiang C."/>
            <person name="Varshney R.K."/>
            <person name="Ding H."/>
            <person name="Gao S."/>
            <person name="Zong X."/>
        </authorList>
    </citation>
    <scope>NUCLEOTIDE SEQUENCE [LARGE SCALE GENOMIC DNA]</scope>
    <source>
        <strain evidence="1 2">cv. Zhongwan 6</strain>
    </source>
</reference>
<dbReference type="Proteomes" id="UP001058974">
    <property type="component" value="Chromosome 4"/>
</dbReference>
<evidence type="ECO:0000313" key="1">
    <source>
        <dbReference type="EMBL" id="KAI5414498.1"/>
    </source>
</evidence>
<dbReference type="PANTHER" id="PTHR36393">
    <property type="entry name" value="SULFATE ADENYLYLTRANSFERASE SUBUNIT"/>
    <property type="match status" value="1"/>
</dbReference>
<dbReference type="PANTHER" id="PTHR36393:SF1">
    <property type="entry name" value="SULFATE ADENYLYLTRANSFERASE SUBUNIT"/>
    <property type="match status" value="1"/>
</dbReference>
<keyword evidence="2" id="KW-1185">Reference proteome</keyword>
<name>A0A9D4X670_PEA</name>
<evidence type="ECO:0000313" key="2">
    <source>
        <dbReference type="Proteomes" id="UP001058974"/>
    </source>
</evidence>
<accession>A0A9D4X670</accession>
<dbReference type="AlphaFoldDB" id="A0A9D4X670"/>
<dbReference type="OrthoDB" id="2017354at2759"/>
<gene>
    <name evidence="1" type="ORF">KIW84_040119</name>
</gene>
<organism evidence="1 2">
    <name type="scientific">Pisum sativum</name>
    <name type="common">Garden pea</name>
    <name type="synonym">Lathyrus oleraceus</name>
    <dbReference type="NCBI Taxonomy" id="3888"/>
    <lineage>
        <taxon>Eukaryota</taxon>
        <taxon>Viridiplantae</taxon>
        <taxon>Streptophyta</taxon>
        <taxon>Embryophyta</taxon>
        <taxon>Tracheophyta</taxon>
        <taxon>Spermatophyta</taxon>
        <taxon>Magnoliopsida</taxon>
        <taxon>eudicotyledons</taxon>
        <taxon>Gunneridae</taxon>
        <taxon>Pentapetalae</taxon>
        <taxon>rosids</taxon>
        <taxon>fabids</taxon>
        <taxon>Fabales</taxon>
        <taxon>Fabaceae</taxon>
        <taxon>Papilionoideae</taxon>
        <taxon>50 kb inversion clade</taxon>
        <taxon>NPAAA clade</taxon>
        <taxon>Hologalegina</taxon>
        <taxon>IRL clade</taxon>
        <taxon>Fabeae</taxon>
        <taxon>Lathyrus</taxon>
    </lineage>
</organism>
<sequence length="211" mass="23084">MAGIVNLRIGGGAPSSILSTSHRSQFTKQFDSVDQKWSLLHHNFNANARFTCLFSDKNKKEDQARKALEGALSGKKVEFDKWDKEIKRREEVGGGGGGTSGGGGGWFGWGRWFGWSNDDNFWHEAKQASLTILGIVLIYLLVSKGDLILASIINPLLYGLRGVRNGFGLTASGVLTNSSNRDQPDFDGSLKKEGYKSASAKENVIRKWGSD</sequence>